<feature type="domain" description="Mce/MlaD" evidence="2">
    <location>
        <begin position="42"/>
        <end position="123"/>
    </location>
</feature>
<reference evidence="4 5" key="1">
    <citation type="submission" date="2011-12" db="EMBL/GenBank/DDBJ databases">
        <title>Complete sequence of Mycobacterium rhodesiae NBB3.</title>
        <authorList>
            <consortium name="US DOE Joint Genome Institute"/>
            <person name="Lucas S."/>
            <person name="Han J."/>
            <person name="Lapidus A."/>
            <person name="Cheng J.-F."/>
            <person name="Goodwin L."/>
            <person name="Pitluck S."/>
            <person name="Peters L."/>
            <person name="Mikhailova N."/>
            <person name="Gu W."/>
            <person name="Detter J.C."/>
            <person name="Han C."/>
            <person name="Tapia R."/>
            <person name="Land M."/>
            <person name="Hauser L."/>
            <person name="Kyrpides N."/>
            <person name="Ivanova N."/>
            <person name="Pagani I."/>
            <person name="Mattes T."/>
            <person name="Holmes A."/>
            <person name="Rutledge P."/>
            <person name="Paulsen I."/>
            <person name="Coleman N."/>
            <person name="Woyke T."/>
        </authorList>
    </citation>
    <scope>NUCLEOTIDE SEQUENCE [LARGE SCALE GENOMIC DNA]</scope>
    <source>
        <strain evidence="4 5">NBB3</strain>
    </source>
</reference>
<dbReference type="Pfam" id="PF02470">
    <property type="entry name" value="MlaD"/>
    <property type="match status" value="1"/>
</dbReference>
<dbReference type="GO" id="GO:0051701">
    <property type="term" value="P:biological process involved in interaction with host"/>
    <property type="evidence" value="ECO:0007669"/>
    <property type="project" value="TreeGrafter"/>
</dbReference>
<sequence length="403" mass="42708">MSAAWASPRTATIKVAGLITVLAVVGALAFVWIQFRGGLAPTTQLTLFASRSGLSMDDGSKVTYNGVVIGRVAAVQPDSSDKLTRAKITLEVAPTSLNTIPANANATIKASTIFGNKYVAFSSPKSPSLQSLSPNQAIDASSVTTEFNTLFETLMSIAEKVDPIKLNSTLSATAEALTGLGDKFGRSLVDADAILDQVNPRMSQVRYDVRRFAELADIYTAASPDLWDALRDAVTTATTLNAHSGELDAALMASVGFGNTGADILRRGNPYLVRGMADLVPTAELLDEYSPQLFCMFRNYHDVAPKVAAASGGNGYSAVTNSSVLGAENPYVYPDNLPRTNASGGPGGKPGCWQPITRDLWPAPYLVTDTGSSIAPYNHVELGQPLLNEYVWGRQVGENTINP</sequence>
<dbReference type="InterPro" id="IPR052336">
    <property type="entry name" value="MlaD_Phospholipid_Transporter"/>
</dbReference>
<gene>
    <name evidence="4" type="ordered locus">MycrhN_3364</name>
</gene>
<evidence type="ECO:0000313" key="4">
    <source>
        <dbReference type="EMBL" id="AEV73887.1"/>
    </source>
</evidence>
<feature type="domain" description="Mammalian cell entry C-terminal" evidence="3">
    <location>
        <begin position="129"/>
        <end position="346"/>
    </location>
</feature>
<dbReference type="NCBIfam" id="TIGR00996">
    <property type="entry name" value="Mtu_fam_mce"/>
    <property type="match status" value="1"/>
</dbReference>
<evidence type="ECO:0000259" key="2">
    <source>
        <dbReference type="Pfam" id="PF02470"/>
    </source>
</evidence>
<dbReference type="EMBL" id="CP003169">
    <property type="protein sequence ID" value="AEV73887.1"/>
    <property type="molecule type" value="Genomic_DNA"/>
</dbReference>
<name>G8RQ03_MYCRN</name>
<dbReference type="eggNOG" id="COG1463">
    <property type="taxonomic scope" value="Bacteria"/>
</dbReference>
<accession>G8RQ03</accession>
<proteinExistence type="predicted"/>
<dbReference type="OrthoDB" id="3460188at2"/>
<dbReference type="RefSeq" id="WP_014211643.1">
    <property type="nucleotide sequence ID" value="NC_016604.1"/>
</dbReference>
<feature type="transmembrane region" description="Helical" evidence="1">
    <location>
        <begin position="12"/>
        <end position="35"/>
    </location>
</feature>
<keyword evidence="1" id="KW-0472">Membrane</keyword>
<protein>
    <submittedName>
        <fullName evidence="4">Virulence factor Mce family protein</fullName>
    </submittedName>
</protein>
<dbReference type="HOGENOM" id="CLU_040159_0_0_11"/>
<keyword evidence="5" id="KW-1185">Reference proteome</keyword>
<keyword evidence="1" id="KW-0812">Transmembrane</keyword>
<dbReference type="InterPro" id="IPR024516">
    <property type="entry name" value="Mce_C"/>
</dbReference>
<dbReference type="Proteomes" id="UP000005442">
    <property type="component" value="Chromosome"/>
</dbReference>
<organism evidence="4 5">
    <name type="scientific">Mycolicibacterium rhodesiae (strain NBB3)</name>
    <name type="common">Mycobacterium rhodesiae</name>
    <dbReference type="NCBI Taxonomy" id="710685"/>
    <lineage>
        <taxon>Bacteria</taxon>
        <taxon>Bacillati</taxon>
        <taxon>Actinomycetota</taxon>
        <taxon>Actinomycetes</taxon>
        <taxon>Mycobacteriales</taxon>
        <taxon>Mycobacteriaceae</taxon>
        <taxon>Mycolicibacterium</taxon>
    </lineage>
</organism>
<dbReference type="AlphaFoldDB" id="G8RQ03"/>
<dbReference type="InterPro" id="IPR005693">
    <property type="entry name" value="Mce"/>
</dbReference>
<evidence type="ECO:0000256" key="1">
    <source>
        <dbReference type="SAM" id="Phobius"/>
    </source>
</evidence>
<evidence type="ECO:0000259" key="3">
    <source>
        <dbReference type="Pfam" id="PF11887"/>
    </source>
</evidence>
<dbReference type="PANTHER" id="PTHR33371">
    <property type="entry name" value="INTERMEMBRANE PHOSPHOLIPID TRANSPORT SYSTEM BINDING PROTEIN MLAD-RELATED"/>
    <property type="match status" value="1"/>
</dbReference>
<dbReference type="STRING" id="710685.MycrhN_3364"/>
<dbReference type="PATRIC" id="fig|710685.3.peg.3371"/>
<dbReference type="Pfam" id="PF11887">
    <property type="entry name" value="Mce4_CUP1"/>
    <property type="match status" value="1"/>
</dbReference>
<keyword evidence="1" id="KW-1133">Transmembrane helix</keyword>
<dbReference type="KEGG" id="mrh:MycrhN_3364"/>
<dbReference type="InterPro" id="IPR003399">
    <property type="entry name" value="Mce/MlaD"/>
</dbReference>
<evidence type="ECO:0000313" key="5">
    <source>
        <dbReference type="Proteomes" id="UP000005442"/>
    </source>
</evidence>
<dbReference type="PANTHER" id="PTHR33371:SF19">
    <property type="entry name" value="MCE-FAMILY PROTEIN MCE4A"/>
    <property type="match status" value="1"/>
</dbReference>
<dbReference type="GO" id="GO:0005576">
    <property type="term" value="C:extracellular region"/>
    <property type="evidence" value="ECO:0007669"/>
    <property type="project" value="TreeGrafter"/>
</dbReference>